<dbReference type="InterPro" id="IPR049236">
    <property type="entry name" value="DUF6850"/>
</dbReference>
<proteinExistence type="predicted"/>
<feature type="domain" description="DUF6850" evidence="1">
    <location>
        <begin position="55"/>
        <end position="509"/>
    </location>
</feature>
<name>A0A9D9N9D9_9BACT</name>
<reference evidence="2" key="2">
    <citation type="journal article" date="2021" name="PeerJ">
        <title>Extensive microbial diversity within the chicken gut microbiome revealed by metagenomics and culture.</title>
        <authorList>
            <person name="Gilroy R."/>
            <person name="Ravi A."/>
            <person name="Getino M."/>
            <person name="Pursley I."/>
            <person name="Horton D.L."/>
            <person name="Alikhan N.F."/>
            <person name="Baker D."/>
            <person name="Gharbi K."/>
            <person name="Hall N."/>
            <person name="Watson M."/>
            <person name="Adriaenssens E.M."/>
            <person name="Foster-Nyarko E."/>
            <person name="Jarju S."/>
            <person name="Secka A."/>
            <person name="Antonio M."/>
            <person name="Oren A."/>
            <person name="Chaudhuri R.R."/>
            <person name="La Ragione R."/>
            <person name="Hildebrand F."/>
            <person name="Pallen M.J."/>
        </authorList>
    </citation>
    <scope>NUCLEOTIDE SEQUENCE</scope>
    <source>
        <strain evidence="2">10037</strain>
    </source>
</reference>
<comment type="caution">
    <text evidence="2">The sequence shown here is derived from an EMBL/GenBank/DDBJ whole genome shotgun (WGS) entry which is preliminary data.</text>
</comment>
<protein>
    <recommendedName>
        <fullName evidence="1">DUF6850 domain-containing protein</fullName>
    </recommendedName>
</protein>
<gene>
    <name evidence="2" type="ORF">IAB93_05200</name>
</gene>
<sequence>MKDVVRILSVAFSVCQALFCYGQTASDTVDVNEKTFMLSGPGAVFGKGIYEASPAASLYRYGVSYTEIGASYRMRDENEALLMQLGDRFDAGAFTADSWLRLDSASAAFASVEYVNGRTAGVLWNSSSDFLLLYPYVTADTVGGSLSYEKYFFSGGYSRRDGVVSYGVYGSYRALHEYRRIDPRPRNITSDFKAAVSAGCSFGEYILEAAFSVRLYRQISDVDFYDPSGANTSEIPMTGLGTYYERFSGTGAYLGTYHKGNGYCVSIGLVPENRRGWLAGAEYDVLTIGRLLSNQNDVPITSLSLSSLSLYAAYRGDSLGVYVQGRLGQRLGYENVIDNGSSNMFNVLGSFGMYLSKSFSVIAGGYREWKRGSALWSVSPEAGWRSFLSEYLYPRRVMDCGGVSFRFPVSFTVVKGPWLIRAGLSPEAYVSTGGTLDISPLGAEAAMTEMVGAVFSTLSSSAYGGRASLRLQRSLNRTMAVFIRADYGFFRYSSGNVRNRADIKIGICF</sequence>
<evidence type="ECO:0000259" key="1">
    <source>
        <dbReference type="Pfam" id="PF21012"/>
    </source>
</evidence>
<organism evidence="2 3">
    <name type="scientific">Candidatus Merdivivens pullistercoris</name>
    <dbReference type="NCBI Taxonomy" id="2840873"/>
    <lineage>
        <taxon>Bacteria</taxon>
        <taxon>Pseudomonadati</taxon>
        <taxon>Bacteroidota</taxon>
        <taxon>Bacteroidia</taxon>
        <taxon>Bacteroidales</taxon>
        <taxon>Muribaculaceae</taxon>
        <taxon>Muribaculaceae incertae sedis</taxon>
        <taxon>Candidatus Merdivivens</taxon>
    </lineage>
</organism>
<reference evidence="2" key="1">
    <citation type="submission" date="2020-10" db="EMBL/GenBank/DDBJ databases">
        <authorList>
            <person name="Gilroy R."/>
        </authorList>
    </citation>
    <scope>NUCLEOTIDE SEQUENCE</scope>
    <source>
        <strain evidence="2">10037</strain>
    </source>
</reference>
<dbReference type="AlphaFoldDB" id="A0A9D9N9D9"/>
<dbReference type="Pfam" id="PF21012">
    <property type="entry name" value="DUF6850"/>
    <property type="match status" value="1"/>
</dbReference>
<dbReference type="Proteomes" id="UP000823597">
    <property type="component" value="Unassembled WGS sequence"/>
</dbReference>
<evidence type="ECO:0000313" key="3">
    <source>
        <dbReference type="Proteomes" id="UP000823597"/>
    </source>
</evidence>
<accession>A0A9D9N9D9</accession>
<dbReference type="EMBL" id="JADIME010000053">
    <property type="protein sequence ID" value="MBO8465378.1"/>
    <property type="molecule type" value="Genomic_DNA"/>
</dbReference>
<evidence type="ECO:0000313" key="2">
    <source>
        <dbReference type="EMBL" id="MBO8465378.1"/>
    </source>
</evidence>